<dbReference type="InterPro" id="IPR044152">
    <property type="entry name" value="YqjM-like"/>
</dbReference>
<dbReference type="EMBL" id="BMFW01000005">
    <property type="protein sequence ID" value="GGH94204.1"/>
    <property type="molecule type" value="Genomic_DNA"/>
</dbReference>
<organism evidence="7 8">
    <name type="scientific">Arthrobacter liuii</name>
    <dbReference type="NCBI Taxonomy" id="1476996"/>
    <lineage>
        <taxon>Bacteria</taxon>
        <taxon>Bacillati</taxon>
        <taxon>Actinomycetota</taxon>
        <taxon>Actinomycetes</taxon>
        <taxon>Micrococcales</taxon>
        <taxon>Micrococcaceae</taxon>
        <taxon>Arthrobacter</taxon>
    </lineage>
</organism>
<dbReference type="Proteomes" id="UP000643279">
    <property type="component" value="Unassembled WGS sequence"/>
</dbReference>
<dbReference type="PANTHER" id="PTHR43303">
    <property type="entry name" value="NADPH DEHYDROGENASE C23G7.10C-RELATED"/>
    <property type="match status" value="1"/>
</dbReference>
<evidence type="ECO:0000313" key="8">
    <source>
        <dbReference type="Proteomes" id="UP000643279"/>
    </source>
</evidence>
<dbReference type="PANTHER" id="PTHR43303:SF4">
    <property type="entry name" value="NADPH DEHYDROGENASE C23G7.10C-RELATED"/>
    <property type="match status" value="1"/>
</dbReference>
<evidence type="ECO:0000256" key="2">
    <source>
        <dbReference type="ARBA" id="ARBA00022630"/>
    </source>
</evidence>
<sequence length="365" mass="38775">MPALFQPLTLRSMELQHRGWVSPMCQYSCDPDDAPGVPNDWHLVHLGGFAAGGAAMILTEASAVNAEGRISPRDAGLYNDEQAAAWQRIISFVHRHGAAGAKIGVQLAHAGRKASTYWPFSGKHGSVPPSEGGWDTLGPSTTSFEGYAAPAAMTVEHIQGVIADFAAAAVRAVDAGFDTMEIHGAHGYLLHQFQSPLINQRDDEWGGDEAGRNRLMLAVVDAVRAVIPDSMPLLLRISASDWAPGGVDQAASVRLAREAAVHGVDLVDVSSGGAVAHQRIKPGLGYQTGFSAAIREEAGIATGTVGLVTTPGQAEHAIATGQADGVFIARAALRDPHWWLRAAFELGYDIAWPPQYERAVPRRSF</sequence>
<evidence type="ECO:0000256" key="1">
    <source>
        <dbReference type="ARBA" id="ARBA00001917"/>
    </source>
</evidence>
<evidence type="ECO:0000313" key="7">
    <source>
        <dbReference type="EMBL" id="GGH94204.1"/>
    </source>
</evidence>
<accession>A0ABQ2AN92</accession>
<evidence type="ECO:0000256" key="3">
    <source>
        <dbReference type="ARBA" id="ARBA00022643"/>
    </source>
</evidence>
<dbReference type="Pfam" id="PF00724">
    <property type="entry name" value="Oxidored_FMN"/>
    <property type="match status" value="1"/>
</dbReference>
<keyword evidence="3" id="KW-0288">FMN</keyword>
<protein>
    <submittedName>
        <fullName evidence="7">Oxidoreductase</fullName>
    </submittedName>
</protein>
<proteinExistence type="predicted"/>
<name>A0ABQ2AN92_9MICC</name>
<evidence type="ECO:0000259" key="6">
    <source>
        <dbReference type="Pfam" id="PF00724"/>
    </source>
</evidence>
<feature type="domain" description="NADH:flavin oxidoreductase/NADH oxidase N-terminal" evidence="6">
    <location>
        <begin position="4"/>
        <end position="343"/>
    </location>
</feature>
<dbReference type="Gene3D" id="3.20.20.70">
    <property type="entry name" value="Aldolase class I"/>
    <property type="match status" value="1"/>
</dbReference>
<dbReference type="RefSeq" id="WP_188571173.1">
    <property type="nucleotide sequence ID" value="NZ_BMFW01000005.1"/>
</dbReference>
<gene>
    <name evidence="7" type="ORF">GCM10007170_16860</name>
</gene>
<dbReference type="InterPro" id="IPR013785">
    <property type="entry name" value="Aldolase_TIM"/>
</dbReference>
<comment type="caution">
    <text evidence="7">The sequence shown here is derived from an EMBL/GenBank/DDBJ whole genome shotgun (WGS) entry which is preliminary data.</text>
</comment>
<dbReference type="InterPro" id="IPR001155">
    <property type="entry name" value="OxRdtase_FMN_N"/>
</dbReference>
<evidence type="ECO:0000256" key="4">
    <source>
        <dbReference type="ARBA" id="ARBA00022857"/>
    </source>
</evidence>
<keyword evidence="4" id="KW-0521">NADP</keyword>
<keyword evidence="8" id="KW-1185">Reference proteome</keyword>
<reference evidence="8" key="1">
    <citation type="journal article" date="2019" name="Int. J. Syst. Evol. Microbiol.">
        <title>The Global Catalogue of Microorganisms (GCM) 10K type strain sequencing project: providing services to taxonomists for standard genome sequencing and annotation.</title>
        <authorList>
            <consortium name="The Broad Institute Genomics Platform"/>
            <consortium name="The Broad Institute Genome Sequencing Center for Infectious Disease"/>
            <person name="Wu L."/>
            <person name="Ma J."/>
        </authorList>
    </citation>
    <scope>NUCLEOTIDE SEQUENCE [LARGE SCALE GENOMIC DNA]</scope>
    <source>
        <strain evidence="8">CGMCC 1.12778</strain>
    </source>
</reference>
<dbReference type="CDD" id="cd02932">
    <property type="entry name" value="OYE_YqiM_FMN"/>
    <property type="match status" value="1"/>
</dbReference>
<dbReference type="SUPFAM" id="SSF51395">
    <property type="entry name" value="FMN-linked oxidoreductases"/>
    <property type="match status" value="1"/>
</dbReference>
<keyword evidence="5" id="KW-0560">Oxidoreductase</keyword>
<evidence type="ECO:0000256" key="5">
    <source>
        <dbReference type="ARBA" id="ARBA00023002"/>
    </source>
</evidence>
<comment type="cofactor">
    <cofactor evidence="1">
        <name>FMN</name>
        <dbReference type="ChEBI" id="CHEBI:58210"/>
    </cofactor>
</comment>
<keyword evidence="2" id="KW-0285">Flavoprotein</keyword>